<reference evidence="1" key="1">
    <citation type="journal article" date="2021" name="Proc. Natl. Acad. Sci. U.S.A.">
        <title>A Catalog of Tens of Thousands of Viruses from Human Metagenomes Reveals Hidden Associations with Chronic Diseases.</title>
        <authorList>
            <person name="Tisza M.J."/>
            <person name="Buck C.B."/>
        </authorList>
    </citation>
    <scope>NUCLEOTIDE SEQUENCE</scope>
    <source>
        <strain evidence="1">CtLnO19</strain>
    </source>
</reference>
<proteinExistence type="predicted"/>
<sequence>MNTEELDEMDKMEVLTFYTRDYKDNLISEIADTVMELKEIAQLPGDSDVLLFFLKRFKVEDFSKLTEEKVPLFKAKLKELYEQVERWKEIDPVVYASVFQFERSVSYPSLDELYELVDLLVHQNHNPSSGTITSTLNAKEIKVIEYTYLRWAMELHRCNERYAKRFLEDCERDLEKEMKAYRESLGDKWVPPKKLSKEEIKEMAKDLAITLIENEKKKDKNKE</sequence>
<protein>
    <submittedName>
        <fullName evidence="1">UBA-like domain protein</fullName>
    </submittedName>
</protein>
<evidence type="ECO:0000313" key="1">
    <source>
        <dbReference type="EMBL" id="DAE00423.1"/>
    </source>
</evidence>
<name>A0A8S5P013_9CAUD</name>
<accession>A0A8S5P013</accession>
<organism evidence="1">
    <name type="scientific">Myoviridae sp. ctLnO19</name>
    <dbReference type="NCBI Taxonomy" id="2825085"/>
    <lineage>
        <taxon>Viruses</taxon>
        <taxon>Duplodnaviria</taxon>
        <taxon>Heunggongvirae</taxon>
        <taxon>Uroviricota</taxon>
        <taxon>Caudoviricetes</taxon>
    </lineage>
</organism>
<dbReference type="EMBL" id="BK015301">
    <property type="protein sequence ID" value="DAE00423.1"/>
    <property type="molecule type" value="Genomic_DNA"/>
</dbReference>